<protein>
    <recommendedName>
        <fullName evidence="5 13">Malto-oligosyltrehalose trehalohydrolase</fullName>
        <shortName evidence="14">MTHase</shortName>
        <ecNumber evidence="4 13">3.2.1.141</ecNumber>
    </recommendedName>
    <alternativeName>
        <fullName evidence="11 14">4-alpha-D-((1-&gt;4)-alpha-D-glucano)trehalose trehalohydrolase</fullName>
    </alternativeName>
    <alternativeName>
        <fullName evidence="10 14">Maltooligosyl trehalose trehalohydrolase</fullName>
    </alternativeName>
</protein>
<keyword evidence="6" id="KW-0963">Cytoplasm</keyword>
<dbReference type="SMART" id="SM00642">
    <property type="entry name" value="Aamy"/>
    <property type="match status" value="1"/>
</dbReference>
<comment type="subcellular location">
    <subcellularLocation>
        <location evidence="1 15">Cytoplasm</location>
    </subcellularLocation>
</comment>
<feature type="binding site" evidence="16">
    <location>
        <begin position="245"/>
        <end position="250"/>
    </location>
    <ligand>
        <name>substrate</name>
    </ligand>
</feature>
<evidence type="ECO:0000256" key="14">
    <source>
        <dbReference type="PIRNR" id="PIRNR006337"/>
    </source>
</evidence>
<feature type="binding site" evidence="16">
    <location>
        <begin position="378"/>
        <end position="383"/>
    </location>
    <ligand>
        <name>substrate</name>
    </ligand>
</feature>
<evidence type="ECO:0000256" key="16">
    <source>
        <dbReference type="PIRSR" id="PIRSR006337-2"/>
    </source>
</evidence>
<keyword evidence="8" id="KW-0119">Carbohydrate metabolism</keyword>
<feature type="site" description="Transition state stabilizer" evidence="17">
    <location>
        <position position="379"/>
    </location>
</feature>
<keyword evidence="7 14" id="KW-0378">Hydrolase</keyword>
<dbReference type="SUPFAM" id="SSF51445">
    <property type="entry name" value="(Trans)glycosidases"/>
    <property type="match status" value="1"/>
</dbReference>
<dbReference type="NCBIfam" id="TIGR02402">
    <property type="entry name" value="trehalose_TreZ"/>
    <property type="match status" value="1"/>
</dbReference>
<dbReference type="Gene3D" id="3.20.20.80">
    <property type="entry name" value="Glycosidases"/>
    <property type="match status" value="1"/>
</dbReference>
<comment type="pathway">
    <text evidence="2 14">Glycan biosynthesis; trehalose biosynthesis.</text>
</comment>
<dbReference type="InterPro" id="IPR006047">
    <property type="entry name" value="GH13_cat_dom"/>
</dbReference>
<evidence type="ECO:0000313" key="19">
    <source>
        <dbReference type="EMBL" id="XBH18647.1"/>
    </source>
</evidence>
<dbReference type="RefSeq" id="WP_348263873.1">
    <property type="nucleotide sequence ID" value="NZ_CP121196.1"/>
</dbReference>
<feature type="active site" description="Nucleophile" evidence="15">
    <location>
        <position position="247"/>
    </location>
</feature>
<dbReference type="InterPro" id="IPR017853">
    <property type="entry name" value="GH"/>
</dbReference>
<accession>A0AAU7DNJ5</accession>
<dbReference type="GO" id="GO:0033942">
    <property type="term" value="F:4-alpha-D-(1-&gt;4)-alpha-D-glucanotrehalose trehalohydrolase activity"/>
    <property type="evidence" value="ECO:0007669"/>
    <property type="project" value="UniProtKB-EC"/>
</dbReference>
<evidence type="ECO:0000256" key="2">
    <source>
        <dbReference type="ARBA" id="ARBA00005199"/>
    </source>
</evidence>
<evidence type="ECO:0000256" key="5">
    <source>
        <dbReference type="ARBA" id="ARBA00015938"/>
    </source>
</evidence>
<dbReference type="Gene3D" id="2.60.40.10">
    <property type="entry name" value="Immunoglobulins"/>
    <property type="match status" value="1"/>
</dbReference>
<evidence type="ECO:0000256" key="15">
    <source>
        <dbReference type="PIRSR" id="PIRSR006337-1"/>
    </source>
</evidence>
<keyword evidence="9 14" id="KW-0326">Glycosidase</keyword>
<feature type="domain" description="Glycosyl hydrolase family 13 catalytic" evidence="18">
    <location>
        <begin position="101"/>
        <end position="498"/>
    </location>
</feature>
<dbReference type="InterPro" id="IPR014756">
    <property type="entry name" value="Ig_E-set"/>
</dbReference>
<evidence type="ECO:0000256" key="8">
    <source>
        <dbReference type="ARBA" id="ARBA00023277"/>
    </source>
</evidence>
<evidence type="ECO:0000256" key="7">
    <source>
        <dbReference type="ARBA" id="ARBA00022801"/>
    </source>
</evidence>
<sequence length="582" mass="64942">MHRFEVWAPLAKSLSVQADGKSFSMSGPDEDGWWFAAVSSAGHGTDYGFLINDDERPYPDPRSQWQPNGVHALSRVYDQGAFHWNDEAFNARPLSSAVVYELHLGTFTREGTLDAAITKLEHLRNLGVTHVELLPVGSFEGDHGWGYDGVSLFAVHEPYGGPDALKRFVNAAHGAGLAVLLDVVYNHFGPSGNYTGKFGPYLTDAHKTPWGGAVNLEEAASHQVRRFFLDNALMWLRDFHMDGLRIDAVHSFVDRSAIHILEELAVEIETLAATLGRQLVLIAESDLNDPRIVTPRDCGGLGMDAQWNDDFHHALFAVLNREQPAGYYTDFGSLAYLAKALERTFVYDGMYSPNRNRRHGRPVGNLSQHRFLGFIQNHDQVGNRAVGDRISQSAGLGRAKIAAGLVLLGPFIPMLFQGEEWATNSPFLYFADHQDPELARLVSEGRRHEFDGFGWDPSIIPDPEKRESFLRSKLNWDEMPEPVHADALNWYRKLIQLRRAERSLNNGEPGNTAVTYNEDERWLCMLRGSIIVACSIAENAQVVPIHREGELILASQQEIVATGESVMLPPDSIVVIRTIADR</sequence>
<dbReference type="InterPro" id="IPR012768">
    <property type="entry name" value="Trehalose_TreZ"/>
</dbReference>
<proteinExistence type="inferred from homology"/>
<dbReference type="Pfam" id="PF00128">
    <property type="entry name" value="Alpha-amylase"/>
    <property type="match status" value="1"/>
</dbReference>
<feature type="binding site" evidence="16">
    <location>
        <begin position="309"/>
        <end position="313"/>
    </location>
    <ligand>
        <name>substrate</name>
    </ligand>
</feature>
<dbReference type="Gene3D" id="1.10.10.760">
    <property type="entry name" value="E-set domains of sugar-utilizing enzymes"/>
    <property type="match status" value="1"/>
</dbReference>
<organism evidence="19">
    <name type="scientific">Telmatobacter sp. DSM 110680</name>
    <dbReference type="NCBI Taxonomy" id="3036704"/>
    <lineage>
        <taxon>Bacteria</taxon>
        <taxon>Pseudomonadati</taxon>
        <taxon>Acidobacteriota</taxon>
        <taxon>Terriglobia</taxon>
        <taxon>Terriglobales</taxon>
        <taxon>Acidobacteriaceae</taxon>
        <taxon>Telmatobacter</taxon>
    </lineage>
</organism>
<dbReference type="AlphaFoldDB" id="A0AAU7DNJ5"/>
<dbReference type="InterPro" id="IPR044901">
    <property type="entry name" value="Trehalose_TreZ_E-set_sf"/>
</dbReference>
<gene>
    <name evidence="19" type="primary">treZ</name>
    <name evidence="19" type="ORF">P8935_04765</name>
</gene>
<evidence type="ECO:0000256" key="1">
    <source>
        <dbReference type="ARBA" id="ARBA00004496"/>
    </source>
</evidence>
<evidence type="ECO:0000259" key="18">
    <source>
        <dbReference type="SMART" id="SM00642"/>
    </source>
</evidence>
<dbReference type="GO" id="GO:0005992">
    <property type="term" value="P:trehalose biosynthetic process"/>
    <property type="evidence" value="ECO:0007669"/>
    <property type="project" value="UniProtKB-UniRule"/>
</dbReference>
<dbReference type="SUPFAM" id="SSF81296">
    <property type="entry name" value="E set domains"/>
    <property type="match status" value="1"/>
</dbReference>
<evidence type="ECO:0000256" key="10">
    <source>
        <dbReference type="ARBA" id="ARBA00032057"/>
    </source>
</evidence>
<evidence type="ECO:0000256" key="6">
    <source>
        <dbReference type="ARBA" id="ARBA00022490"/>
    </source>
</evidence>
<evidence type="ECO:0000256" key="11">
    <source>
        <dbReference type="ARBA" id="ARBA00033284"/>
    </source>
</evidence>
<evidence type="ECO:0000256" key="9">
    <source>
        <dbReference type="ARBA" id="ARBA00023295"/>
    </source>
</evidence>
<dbReference type="PANTHER" id="PTHR43651:SF11">
    <property type="entry name" value="MALTO-OLIGOSYLTREHALOSE TREHALOHYDROLASE"/>
    <property type="match status" value="1"/>
</dbReference>
<dbReference type="InterPro" id="IPR013783">
    <property type="entry name" value="Ig-like_fold"/>
</dbReference>
<evidence type="ECO:0000256" key="12">
    <source>
        <dbReference type="ARBA" id="ARBA00034013"/>
    </source>
</evidence>
<comment type="catalytic activity">
    <reaction evidence="12 14">
        <text>hydrolysis of (1-&gt;4)-alpha-D-glucosidic linkage in 4-alpha-D-[(1-&gt;4)-alpha-D-glucanosyl]n trehalose to yield trehalose and (1-&gt;4)-alpha-D-glucan.</text>
        <dbReference type="EC" id="3.2.1.141"/>
    </reaction>
</comment>
<dbReference type="CDD" id="cd11325">
    <property type="entry name" value="AmyAc_GTHase"/>
    <property type="match status" value="1"/>
</dbReference>
<evidence type="ECO:0000256" key="4">
    <source>
        <dbReference type="ARBA" id="ARBA00012268"/>
    </source>
</evidence>
<dbReference type="EC" id="3.2.1.141" evidence="4 13"/>
<dbReference type="PANTHER" id="PTHR43651">
    <property type="entry name" value="1,4-ALPHA-GLUCAN-BRANCHING ENZYME"/>
    <property type="match status" value="1"/>
</dbReference>
<evidence type="ECO:0000256" key="17">
    <source>
        <dbReference type="PIRSR" id="PIRSR006337-3"/>
    </source>
</evidence>
<dbReference type="PIRSF" id="PIRSF006337">
    <property type="entry name" value="Trehalose_TreZ"/>
    <property type="match status" value="1"/>
</dbReference>
<dbReference type="GO" id="GO:0005737">
    <property type="term" value="C:cytoplasm"/>
    <property type="evidence" value="ECO:0007669"/>
    <property type="project" value="UniProtKB-SubCell"/>
</dbReference>
<feature type="active site" description="Proton donor" evidence="15">
    <location>
        <position position="284"/>
    </location>
</feature>
<dbReference type="EMBL" id="CP121196">
    <property type="protein sequence ID" value="XBH18647.1"/>
    <property type="molecule type" value="Genomic_DNA"/>
</dbReference>
<evidence type="ECO:0000256" key="3">
    <source>
        <dbReference type="ARBA" id="ARBA00008061"/>
    </source>
</evidence>
<comment type="similarity">
    <text evidence="3 14">Belongs to the glycosyl hydrolase 13 family.</text>
</comment>
<evidence type="ECO:0000256" key="13">
    <source>
        <dbReference type="NCBIfam" id="TIGR02402"/>
    </source>
</evidence>
<name>A0AAU7DNJ5_9BACT</name>
<dbReference type="CDD" id="cd02853">
    <property type="entry name" value="E_set_MTHase_like_N"/>
    <property type="match status" value="1"/>
</dbReference>
<reference evidence="19" key="1">
    <citation type="submission" date="2023-03" db="EMBL/GenBank/DDBJ databases">
        <title>Edaphobacter sp.</title>
        <authorList>
            <person name="Huber K.J."/>
            <person name="Papendorf J."/>
            <person name="Pilke C."/>
            <person name="Bunk B."/>
            <person name="Sproeer C."/>
            <person name="Pester M."/>
        </authorList>
    </citation>
    <scope>NUCLEOTIDE SEQUENCE</scope>
    <source>
        <strain evidence="19">DSM 110680</strain>
    </source>
</reference>